<dbReference type="OrthoDB" id="5975154at2759"/>
<keyword evidence="4 18" id="KW-0812">Transmembrane</keyword>
<evidence type="ECO:0000256" key="9">
    <source>
        <dbReference type="ARBA" id="ARBA00023136"/>
    </source>
</evidence>
<feature type="domain" description="Neurotransmitter-gated ion-channel transmembrane" evidence="19">
    <location>
        <begin position="9"/>
        <end position="56"/>
    </location>
</feature>
<evidence type="ECO:0000256" key="14">
    <source>
        <dbReference type="ARBA" id="ARBA00023286"/>
    </source>
</evidence>
<dbReference type="STRING" id="2018661.A0A2A2M0D5"/>
<dbReference type="InterPro" id="IPR036719">
    <property type="entry name" value="Neuro-gated_channel_TM_sf"/>
</dbReference>
<evidence type="ECO:0000256" key="11">
    <source>
        <dbReference type="ARBA" id="ARBA00023170"/>
    </source>
</evidence>
<keyword evidence="21" id="KW-1185">Reference proteome</keyword>
<dbReference type="GO" id="GO:0045211">
    <property type="term" value="C:postsynaptic membrane"/>
    <property type="evidence" value="ECO:0007669"/>
    <property type="project" value="UniProtKB-SubCell"/>
</dbReference>
<feature type="non-terminal residue" evidence="20">
    <location>
        <position position="1"/>
    </location>
</feature>
<dbReference type="InterPro" id="IPR038050">
    <property type="entry name" value="Neuro_actylchol_rec"/>
</dbReference>
<evidence type="ECO:0000313" key="21">
    <source>
        <dbReference type="Proteomes" id="UP000218231"/>
    </source>
</evidence>
<feature type="domain" description="Neurotransmitter-gated ion-channel transmembrane" evidence="19">
    <location>
        <begin position="64"/>
        <end position="187"/>
    </location>
</feature>
<evidence type="ECO:0000256" key="18">
    <source>
        <dbReference type="SAM" id="Phobius"/>
    </source>
</evidence>
<proteinExistence type="inferred from homology"/>
<name>A0A2A2M0D5_9BILA</name>
<dbReference type="AlphaFoldDB" id="A0A2A2M0D5"/>
<comment type="similarity">
    <text evidence="1">Belongs to the ligand-gated ion channel (TC 1.A.9) family. Acetylcholine receptor (TC 1.A.9.1) subfamily.</text>
</comment>
<feature type="transmembrane region" description="Helical" evidence="18">
    <location>
        <begin position="170"/>
        <end position="190"/>
    </location>
</feature>
<dbReference type="Pfam" id="PF02932">
    <property type="entry name" value="Neur_chan_memb"/>
    <property type="match status" value="2"/>
</dbReference>
<evidence type="ECO:0000256" key="1">
    <source>
        <dbReference type="ARBA" id="ARBA00009237"/>
    </source>
</evidence>
<evidence type="ECO:0000256" key="5">
    <source>
        <dbReference type="ARBA" id="ARBA00022729"/>
    </source>
</evidence>
<keyword evidence="5" id="KW-0732">Signal</keyword>
<evidence type="ECO:0000256" key="2">
    <source>
        <dbReference type="ARBA" id="ARBA00022448"/>
    </source>
</evidence>
<accession>A0A2A2M0D5</accession>
<evidence type="ECO:0000256" key="10">
    <source>
        <dbReference type="ARBA" id="ARBA00023157"/>
    </source>
</evidence>
<keyword evidence="10" id="KW-1015">Disulfide bond</keyword>
<comment type="subcellular location">
    <subcellularLocation>
        <location evidence="16">Postsynaptic cell membrane</location>
        <topology evidence="16">Multi-pass membrane protein</topology>
    </subcellularLocation>
</comment>
<keyword evidence="6 18" id="KW-1133">Transmembrane helix</keyword>
<organism evidence="20 21">
    <name type="scientific">Diploscapter pachys</name>
    <dbReference type="NCBI Taxonomy" id="2018661"/>
    <lineage>
        <taxon>Eukaryota</taxon>
        <taxon>Metazoa</taxon>
        <taxon>Ecdysozoa</taxon>
        <taxon>Nematoda</taxon>
        <taxon>Chromadorea</taxon>
        <taxon>Rhabditida</taxon>
        <taxon>Rhabditina</taxon>
        <taxon>Rhabditomorpha</taxon>
        <taxon>Rhabditoidea</taxon>
        <taxon>Rhabditidae</taxon>
        <taxon>Diploscapter</taxon>
    </lineage>
</organism>
<dbReference type="SUPFAM" id="SSF90112">
    <property type="entry name" value="Neurotransmitter-gated ion-channel transmembrane pore"/>
    <property type="match status" value="1"/>
</dbReference>
<evidence type="ECO:0000256" key="7">
    <source>
        <dbReference type="ARBA" id="ARBA00023018"/>
    </source>
</evidence>
<reference evidence="20 21" key="1">
    <citation type="journal article" date="2017" name="Curr. Biol.">
        <title>Genome architecture and evolution of a unichromosomal asexual nematode.</title>
        <authorList>
            <person name="Fradin H."/>
            <person name="Zegar C."/>
            <person name="Gutwein M."/>
            <person name="Lucas J."/>
            <person name="Kovtun M."/>
            <person name="Corcoran D."/>
            <person name="Baugh L.R."/>
            <person name="Kiontke K."/>
            <person name="Gunsalus K."/>
            <person name="Fitch D.H."/>
            <person name="Piano F."/>
        </authorList>
    </citation>
    <scope>NUCLEOTIDE SEQUENCE [LARGE SCALE GENOMIC DNA]</scope>
    <source>
        <strain evidence="20">PF1309</strain>
    </source>
</reference>
<dbReference type="GO" id="GO:0022848">
    <property type="term" value="F:acetylcholine-gated monoatomic cation-selective channel activity"/>
    <property type="evidence" value="ECO:0007669"/>
    <property type="project" value="UniProtKB-ARBA"/>
</dbReference>
<dbReference type="EMBL" id="LIAE01006285">
    <property type="protein sequence ID" value="PAV91890.1"/>
    <property type="molecule type" value="Genomic_DNA"/>
</dbReference>
<evidence type="ECO:0000256" key="8">
    <source>
        <dbReference type="ARBA" id="ARBA00023065"/>
    </source>
</evidence>
<keyword evidence="7" id="KW-0770">Synapse</keyword>
<evidence type="ECO:0000256" key="12">
    <source>
        <dbReference type="ARBA" id="ARBA00023180"/>
    </source>
</evidence>
<keyword evidence="3" id="KW-1003">Cell membrane</keyword>
<evidence type="ECO:0000256" key="13">
    <source>
        <dbReference type="ARBA" id="ARBA00023257"/>
    </source>
</evidence>
<protein>
    <recommendedName>
        <fullName evidence="19">Neurotransmitter-gated ion-channel transmembrane domain-containing protein</fullName>
    </recommendedName>
</protein>
<evidence type="ECO:0000313" key="20">
    <source>
        <dbReference type="EMBL" id="PAV91890.1"/>
    </source>
</evidence>
<dbReference type="InterPro" id="IPR006029">
    <property type="entry name" value="Neurotrans-gated_channel_TM"/>
</dbReference>
<feature type="transmembrane region" description="Helical" evidence="18">
    <location>
        <begin position="7"/>
        <end position="28"/>
    </location>
</feature>
<keyword evidence="17" id="KW-0175">Coiled coil</keyword>
<comment type="caution">
    <text evidence="20">The sequence shown here is derived from an EMBL/GenBank/DDBJ whole genome shotgun (WGS) entry which is preliminary data.</text>
</comment>
<evidence type="ECO:0000256" key="17">
    <source>
        <dbReference type="SAM" id="Coils"/>
    </source>
</evidence>
<feature type="coiled-coil region" evidence="17">
    <location>
        <begin position="61"/>
        <end position="94"/>
    </location>
</feature>
<evidence type="ECO:0000256" key="15">
    <source>
        <dbReference type="ARBA" id="ARBA00023303"/>
    </source>
</evidence>
<keyword evidence="14" id="KW-1071">Ligand-gated ion channel</keyword>
<dbReference type="FunFam" id="1.20.58.390:FF:000035">
    <property type="entry name" value="Acetylcholine receptor subunit beta-like 1"/>
    <property type="match status" value="1"/>
</dbReference>
<keyword evidence="12" id="KW-0325">Glycoprotein</keyword>
<dbReference type="Proteomes" id="UP000218231">
    <property type="component" value="Unassembled WGS sequence"/>
</dbReference>
<evidence type="ECO:0000256" key="4">
    <source>
        <dbReference type="ARBA" id="ARBA00022692"/>
    </source>
</evidence>
<keyword evidence="2" id="KW-0813">Transport</keyword>
<keyword evidence="15" id="KW-0407">Ion channel</keyword>
<sequence length="216" mass="24597">KTLFYTVILIMPTVTMAFLSMIVFYLPAESNEKITLAISILLALVVFLLLVSKYLPILLVMKRLESTEMEINRKRREKQEKRSMKAALRAALRKPTAKIAEFGKPAKEQRPSDSKISTIEESIESKTTLSDEASKAIEAIEYITKHLTQDNHYKKARDEWKYVSVVIDRLLLYVFFGVTTGGTIGIFFSAPNVFEFVNQTEVIEHLKKSATLTQLS</sequence>
<dbReference type="Gene3D" id="1.20.58.390">
    <property type="entry name" value="Neurotransmitter-gated ion-channel transmembrane domain"/>
    <property type="match status" value="2"/>
</dbReference>
<evidence type="ECO:0000256" key="3">
    <source>
        <dbReference type="ARBA" id="ARBA00022475"/>
    </source>
</evidence>
<keyword evidence="9 18" id="KW-0472">Membrane</keyword>
<evidence type="ECO:0000256" key="16">
    <source>
        <dbReference type="ARBA" id="ARBA00034104"/>
    </source>
</evidence>
<gene>
    <name evidence="20" type="ORF">WR25_21863</name>
</gene>
<evidence type="ECO:0000256" key="6">
    <source>
        <dbReference type="ARBA" id="ARBA00022989"/>
    </source>
</evidence>
<evidence type="ECO:0000259" key="19">
    <source>
        <dbReference type="Pfam" id="PF02932"/>
    </source>
</evidence>
<keyword evidence="13" id="KW-0628">Postsynaptic cell membrane</keyword>
<keyword evidence="11" id="KW-0675">Receptor</keyword>
<keyword evidence="8" id="KW-0406">Ion transport</keyword>
<feature type="transmembrane region" description="Helical" evidence="18">
    <location>
        <begin position="34"/>
        <end position="55"/>
    </location>
</feature>